<dbReference type="STRING" id="1202768.SAMN05216285_1340"/>
<keyword evidence="5" id="KW-0813">Transport</keyword>
<organism evidence="7 8">
    <name type="scientific">Natrinema salifodinae</name>
    <dbReference type="NCBI Taxonomy" id="1202768"/>
    <lineage>
        <taxon>Archaea</taxon>
        <taxon>Methanobacteriati</taxon>
        <taxon>Methanobacteriota</taxon>
        <taxon>Stenosarchaea group</taxon>
        <taxon>Halobacteria</taxon>
        <taxon>Halobacteriales</taxon>
        <taxon>Natrialbaceae</taxon>
        <taxon>Natrinema</taxon>
    </lineage>
</organism>
<dbReference type="GO" id="GO:0055085">
    <property type="term" value="P:transmembrane transport"/>
    <property type="evidence" value="ECO:0007669"/>
    <property type="project" value="InterPro"/>
</dbReference>
<evidence type="ECO:0000256" key="3">
    <source>
        <dbReference type="ARBA" id="ARBA00022989"/>
    </source>
</evidence>
<reference evidence="8" key="1">
    <citation type="submission" date="2016-10" db="EMBL/GenBank/DDBJ databases">
        <authorList>
            <person name="Varghese N."/>
        </authorList>
    </citation>
    <scope>NUCLEOTIDE SEQUENCE [LARGE SCALE GENOMIC DNA]</scope>
    <source>
        <strain evidence="8">CGMCC 1.12284</strain>
    </source>
</reference>
<feature type="domain" description="ABC transmembrane type-1" evidence="6">
    <location>
        <begin position="83"/>
        <end position="279"/>
    </location>
</feature>
<dbReference type="Pfam" id="PF00528">
    <property type="entry name" value="BPD_transp_1"/>
    <property type="match status" value="1"/>
</dbReference>
<dbReference type="Proteomes" id="UP000183275">
    <property type="component" value="Unassembled WGS sequence"/>
</dbReference>
<dbReference type="EMBL" id="FOIS01000002">
    <property type="protein sequence ID" value="SEV96104.1"/>
    <property type="molecule type" value="Genomic_DNA"/>
</dbReference>
<feature type="transmembrane region" description="Helical" evidence="5">
    <location>
        <begin position="258"/>
        <end position="279"/>
    </location>
</feature>
<dbReference type="InterPro" id="IPR000515">
    <property type="entry name" value="MetI-like"/>
</dbReference>
<evidence type="ECO:0000256" key="5">
    <source>
        <dbReference type="RuleBase" id="RU363032"/>
    </source>
</evidence>
<evidence type="ECO:0000256" key="1">
    <source>
        <dbReference type="ARBA" id="ARBA00004141"/>
    </source>
</evidence>
<gene>
    <name evidence="7" type="ORF">SAMN05216285_1340</name>
</gene>
<evidence type="ECO:0000259" key="6">
    <source>
        <dbReference type="PROSITE" id="PS50928"/>
    </source>
</evidence>
<evidence type="ECO:0000256" key="4">
    <source>
        <dbReference type="ARBA" id="ARBA00023136"/>
    </source>
</evidence>
<feature type="transmembrane region" description="Helical" evidence="5">
    <location>
        <begin position="156"/>
        <end position="179"/>
    </location>
</feature>
<dbReference type="CDD" id="cd06261">
    <property type="entry name" value="TM_PBP2"/>
    <property type="match status" value="1"/>
</dbReference>
<comment type="subcellular location">
    <subcellularLocation>
        <location evidence="5">Cell membrane</location>
        <topology evidence="5">Multi-pass membrane protein</topology>
    </subcellularLocation>
    <subcellularLocation>
        <location evidence="1">Membrane</location>
        <topology evidence="1">Multi-pass membrane protein</topology>
    </subcellularLocation>
</comment>
<dbReference type="InterPro" id="IPR035906">
    <property type="entry name" value="MetI-like_sf"/>
</dbReference>
<keyword evidence="3 5" id="KW-1133">Transmembrane helix</keyword>
<keyword evidence="2 5" id="KW-0812">Transmembrane</keyword>
<keyword evidence="8" id="KW-1185">Reference proteome</keyword>
<name>A0A1I0N4W6_9EURY</name>
<feature type="transmembrane region" description="Helical" evidence="5">
    <location>
        <begin position="118"/>
        <end position="136"/>
    </location>
</feature>
<accession>A0A1I0N4W6</accession>
<feature type="transmembrane region" description="Helical" evidence="5">
    <location>
        <begin position="200"/>
        <end position="221"/>
    </location>
</feature>
<dbReference type="GO" id="GO:0005886">
    <property type="term" value="C:plasma membrane"/>
    <property type="evidence" value="ECO:0007669"/>
    <property type="project" value="UniProtKB-SubCell"/>
</dbReference>
<proteinExistence type="inferred from homology"/>
<keyword evidence="4 5" id="KW-0472">Membrane</keyword>
<evidence type="ECO:0000256" key="2">
    <source>
        <dbReference type="ARBA" id="ARBA00022692"/>
    </source>
</evidence>
<dbReference type="RefSeq" id="WP_049991588.1">
    <property type="nucleotide sequence ID" value="NZ_FOIS01000002.1"/>
</dbReference>
<dbReference type="PROSITE" id="PS50928">
    <property type="entry name" value="ABC_TM1"/>
    <property type="match status" value="1"/>
</dbReference>
<feature type="transmembrane region" description="Helical" evidence="5">
    <location>
        <begin position="87"/>
        <end position="106"/>
    </location>
</feature>
<comment type="similarity">
    <text evidence="5">Belongs to the binding-protein-dependent transport system permease family.</text>
</comment>
<evidence type="ECO:0000313" key="8">
    <source>
        <dbReference type="Proteomes" id="UP000183275"/>
    </source>
</evidence>
<dbReference type="Gene3D" id="1.10.3720.10">
    <property type="entry name" value="MetI-like"/>
    <property type="match status" value="1"/>
</dbReference>
<protein>
    <submittedName>
        <fullName evidence="7">Glucose/mannose transport system permease protein</fullName>
    </submittedName>
</protein>
<feature type="transmembrane region" description="Helical" evidence="5">
    <location>
        <begin position="23"/>
        <end position="41"/>
    </location>
</feature>
<dbReference type="OrthoDB" id="97781at2157"/>
<dbReference type="PANTHER" id="PTHR43879">
    <property type="entry name" value="ABC TRANSPORTER PERMEASE PROTEIN"/>
    <property type="match status" value="1"/>
</dbReference>
<dbReference type="SUPFAM" id="SSF161098">
    <property type="entry name" value="MetI-like"/>
    <property type="match status" value="1"/>
</dbReference>
<dbReference type="eggNOG" id="arCOG00159">
    <property type="taxonomic scope" value="Archaea"/>
</dbReference>
<dbReference type="PANTHER" id="PTHR43879:SF1">
    <property type="entry name" value="GLUCOSE IMPORT SYSTEM PERMEASE PROTEIN GLCU"/>
    <property type="match status" value="1"/>
</dbReference>
<evidence type="ECO:0000313" key="7">
    <source>
        <dbReference type="EMBL" id="SEV96104.1"/>
    </source>
</evidence>
<dbReference type="AlphaFoldDB" id="A0A1I0N4W6"/>
<sequence length="289" mass="31506">MATTTDEPSDPTATIRGVPLSRVALYATLLALVGAYVSPLYSGLTTAFKTQDAFRETSPLLPPITGFTIDPWLIAGSELASGMINSFALTIPAAVLSAAFGSLAAYGLTKVDWRGQAFLLALFLAAVFIPYQAVLVPLRQFWSMIGLTQLHDRGELVELIVTHIAYGIPICTILFRSYYQTLDDELIEAARLDGASIARIYRKIVLPLSLPMFAVTLIYQFTQIWNDFLFALVLLTNRSNYVITLELNALAGSMATNYSVQMAGAFIAALPTILVYVLFGEQFAKGQTI</sequence>